<name>A0A6C0H4T8_9ZZZZ</name>
<proteinExistence type="predicted"/>
<dbReference type="AlphaFoldDB" id="A0A6C0H4T8"/>
<dbReference type="EMBL" id="MN739879">
    <property type="protein sequence ID" value="QHT75568.1"/>
    <property type="molecule type" value="Genomic_DNA"/>
</dbReference>
<protein>
    <submittedName>
        <fullName evidence="1">Uncharacterized protein</fullName>
    </submittedName>
</protein>
<organism evidence="1">
    <name type="scientific">viral metagenome</name>
    <dbReference type="NCBI Taxonomy" id="1070528"/>
    <lineage>
        <taxon>unclassified sequences</taxon>
        <taxon>metagenomes</taxon>
        <taxon>organismal metagenomes</taxon>
    </lineage>
</organism>
<sequence length="56" mass="6679">MSKLNKDIEKRIKEYVSEMTPIERKAMEIAKNHLGTSFNIEKSNGFREFLKKKNYN</sequence>
<evidence type="ECO:0000313" key="1">
    <source>
        <dbReference type="EMBL" id="QHT75568.1"/>
    </source>
</evidence>
<reference evidence="1" key="1">
    <citation type="journal article" date="2020" name="Nature">
        <title>Giant virus diversity and host interactions through global metagenomics.</title>
        <authorList>
            <person name="Schulz F."/>
            <person name="Roux S."/>
            <person name="Paez-Espino D."/>
            <person name="Jungbluth S."/>
            <person name="Walsh D.A."/>
            <person name="Denef V.J."/>
            <person name="McMahon K.D."/>
            <person name="Konstantinidis K.T."/>
            <person name="Eloe-Fadrosh E.A."/>
            <person name="Kyrpides N.C."/>
            <person name="Woyke T."/>
        </authorList>
    </citation>
    <scope>NUCLEOTIDE SEQUENCE</scope>
    <source>
        <strain evidence="1">GVMAG-M-3300023179-71</strain>
    </source>
</reference>
<accession>A0A6C0H4T8</accession>